<dbReference type="InterPro" id="IPR050638">
    <property type="entry name" value="AA-Vitamin_Transporters"/>
</dbReference>
<feature type="domain" description="EamA" evidence="7">
    <location>
        <begin position="153"/>
        <end position="284"/>
    </location>
</feature>
<feature type="transmembrane region" description="Helical" evidence="6">
    <location>
        <begin position="213"/>
        <end position="233"/>
    </location>
</feature>
<dbReference type="AlphaFoldDB" id="A0A1G6M986"/>
<feature type="transmembrane region" description="Helical" evidence="6">
    <location>
        <begin position="245"/>
        <end position="262"/>
    </location>
</feature>
<dbReference type="STRING" id="187868.SAMN05192589_102355"/>
<reference evidence="8 9" key="1">
    <citation type="submission" date="2016-10" db="EMBL/GenBank/DDBJ databases">
        <authorList>
            <person name="de Groot N.N."/>
        </authorList>
    </citation>
    <scope>NUCLEOTIDE SEQUENCE [LARGE SCALE GENOMIC DNA]</scope>
    <source>
        <strain evidence="8 9">DSM 16619</strain>
    </source>
</reference>
<keyword evidence="3 6" id="KW-0812">Transmembrane</keyword>
<comment type="subcellular location">
    <subcellularLocation>
        <location evidence="1">Membrane</location>
        <topology evidence="1">Multi-pass membrane protein</topology>
    </subcellularLocation>
</comment>
<organism evidence="8 9">
    <name type="scientific">Paracidovorax valerianellae</name>
    <dbReference type="NCBI Taxonomy" id="187868"/>
    <lineage>
        <taxon>Bacteria</taxon>
        <taxon>Pseudomonadati</taxon>
        <taxon>Pseudomonadota</taxon>
        <taxon>Betaproteobacteria</taxon>
        <taxon>Burkholderiales</taxon>
        <taxon>Comamonadaceae</taxon>
        <taxon>Paracidovorax</taxon>
    </lineage>
</organism>
<dbReference type="OrthoDB" id="9809509at2"/>
<keyword evidence="9" id="KW-1185">Reference proteome</keyword>
<accession>A0A1G6M986</accession>
<dbReference type="Pfam" id="PF00892">
    <property type="entry name" value="EamA"/>
    <property type="match status" value="2"/>
</dbReference>
<dbReference type="RefSeq" id="WP_092740701.1">
    <property type="nucleotide sequence ID" value="NZ_FMZC01000002.1"/>
</dbReference>
<dbReference type="PANTHER" id="PTHR32322:SF2">
    <property type="entry name" value="EAMA DOMAIN-CONTAINING PROTEIN"/>
    <property type="match status" value="1"/>
</dbReference>
<evidence type="ECO:0000259" key="7">
    <source>
        <dbReference type="Pfam" id="PF00892"/>
    </source>
</evidence>
<evidence type="ECO:0000256" key="6">
    <source>
        <dbReference type="SAM" id="Phobius"/>
    </source>
</evidence>
<evidence type="ECO:0000313" key="8">
    <source>
        <dbReference type="EMBL" id="SDC52073.1"/>
    </source>
</evidence>
<feature type="domain" description="EamA" evidence="7">
    <location>
        <begin position="6"/>
        <end position="135"/>
    </location>
</feature>
<dbReference type="GO" id="GO:0016020">
    <property type="term" value="C:membrane"/>
    <property type="evidence" value="ECO:0007669"/>
    <property type="project" value="UniProtKB-SubCell"/>
</dbReference>
<feature type="transmembrane region" description="Helical" evidence="6">
    <location>
        <begin position="268"/>
        <end position="284"/>
    </location>
</feature>
<evidence type="ECO:0000256" key="4">
    <source>
        <dbReference type="ARBA" id="ARBA00022989"/>
    </source>
</evidence>
<evidence type="ECO:0000256" key="5">
    <source>
        <dbReference type="ARBA" id="ARBA00023136"/>
    </source>
</evidence>
<sequence length="287" mass="29837">MTAIAPLLFVVIWSTGFLVGRGVSAHADPFWFLAARFVGVAVLFGAAALWARVEWPRGPRRIALHLIAGALMSGLYVGPSWWAMAQGLPSGVMALIGALQPLFTALIAVTLLRGRLGPGTWAGLALGFSGVAMVLWPRLAVSAGAAGLSLPVLLAAAGSILALTVGSMVQKSPLAAGDLRSASAVQNVGAIAVLVLMALMFGEPRWDGSPLLWGYLAYAVLVLSIGGATLLIWLMRHGEATRTAALVLAVPPLSAMQAWFIFGETLTGLQIVGFVVAILGVALARRR</sequence>
<comment type="similarity">
    <text evidence="2">Belongs to the EamA transporter family.</text>
</comment>
<proteinExistence type="inferred from homology"/>
<feature type="transmembrane region" description="Helical" evidence="6">
    <location>
        <begin position="119"/>
        <end position="136"/>
    </location>
</feature>
<dbReference type="InterPro" id="IPR037185">
    <property type="entry name" value="EmrE-like"/>
</dbReference>
<dbReference type="Proteomes" id="UP000198781">
    <property type="component" value="Unassembled WGS sequence"/>
</dbReference>
<dbReference type="InterPro" id="IPR000620">
    <property type="entry name" value="EamA_dom"/>
</dbReference>
<feature type="transmembrane region" description="Helical" evidence="6">
    <location>
        <begin position="90"/>
        <end position="112"/>
    </location>
</feature>
<keyword evidence="5 6" id="KW-0472">Membrane</keyword>
<dbReference type="PANTHER" id="PTHR32322">
    <property type="entry name" value="INNER MEMBRANE TRANSPORTER"/>
    <property type="match status" value="1"/>
</dbReference>
<feature type="transmembrane region" description="Helical" evidence="6">
    <location>
        <begin position="148"/>
        <end position="169"/>
    </location>
</feature>
<evidence type="ECO:0000256" key="1">
    <source>
        <dbReference type="ARBA" id="ARBA00004141"/>
    </source>
</evidence>
<feature type="transmembrane region" description="Helical" evidence="6">
    <location>
        <begin position="62"/>
        <end position="84"/>
    </location>
</feature>
<feature type="transmembrane region" description="Helical" evidence="6">
    <location>
        <begin position="181"/>
        <end position="201"/>
    </location>
</feature>
<evidence type="ECO:0000256" key="2">
    <source>
        <dbReference type="ARBA" id="ARBA00007362"/>
    </source>
</evidence>
<evidence type="ECO:0000313" key="9">
    <source>
        <dbReference type="Proteomes" id="UP000198781"/>
    </source>
</evidence>
<feature type="transmembrane region" description="Helical" evidence="6">
    <location>
        <begin position="30"/>
        <end position="50"/>
    </location>
</feature>
<dbReference type="EMBL" id="FMZC01000002">
    <property type="protein sequence ID" value="SDC52073.1"/>
    <property type="molecule type" value="Genomic_DNA"/>
</dbReference>
<keyword evidence="4 6" id="KW-1133">Transmembrane helix</keyword>
<gene>
    <name evidence="8" type="ORF">SAMN05192589_102355</name>
</gene>
<protein>
    <submittedName>
        <fullName evidence="8">EamA-like transporter family protein</fullName>
    </submittedName>
</protein>
<name>A0A1G6M986_9BURK</name>
<dbReference type="SUPFAM" id="SSF103481">
    <property type="entry name" value="Multidrug resistance efflux transporter EmrE"/>
    <property type="match status" value="2"/>
</dbReference>
<evidence type="ECO:0000256" key="3">
    <source>
        <dbReference type="ARBA" id="ARBA00022692"/>
    </source>
</evidence>